<dbReference type="Proteomes" id="UP001108240">
    <property type="component" value="Unplaced"/>
</dbReference>
<keyword evidence="2" id="KW-0645">Protease</keyword>
<dbReference type="Gene3D" id="3.30.60.30">
    <property type="match status" value="1"/>
</dbReference>
<proteinExistence type="inferred from homology"/>
<keyword evidence="3" id="KW-0378">Hydrolase</keyword>
<dbReference type="GO" id="GO:0006508">
    <property type="term" value="P:proteolysis"/>
    <property type="evidence" value="ECO:0007669"/>
    <property type="project" value="UniProtKB-KW"/>
</dbReference>
<dbReference type="SUPFAM" id="SSF50156">
    <property type="entry name" value="PDZ domain-like"/>
    <property type="match status" value="1"/>
</dbReference>
<dbReference type="InterPro" id="IPR043504">
    <property type="entry name" value="Peptidase_S1_PA_chymotrypsin"/>
</dbReference>
<dbReference type="Gene3D" id="2.40.10.120">
    <property type="match status" value="1"/>
</dbReference>
<dbReference type="GO" id="GO:0012501">
    <property type="term" value="P:programmed cell death"/>
    <property type="evidence" value="ECO:0007669"/>
    <property type="project" value="TreeGrafter"/>
</dbReference>
<dbReference type="Pfam" id="PF17820">
    <property type="entry name" value="PDZ_6"/>
    <property type="match status" value="1"/>
</dbReference>
<dbReference type="PRINTS" id="PR00834">
    <property type="entry name" value="PROTEASES2C"/>
</dbReference>
<dbReference type="SMART" id="SM00280">
    <property type="entry name" value="KAZAL"/>
    <property type="match status" value="1"/>
</dbReference>
<dbReference type="InterPro" id="IPR009003">
    <property type="entry name" value="Peptidase_S1_PA"/>
</dbReference>
<evidence type="ECO:0000256" key="2">
    <source>
        <dbReference type="ARBA" id="ARBA00022670"/>
    </source>
</evidence>
<dbReference type="Gene3D" id="2.30.42.10">
    <property type="match status" value="1"/>
</dbReference>
<reference evidence="6" key="2">
    <citation type="submission" date="2025-09" db="UniProtKB">
        <authorList>
            <consortium name="Ensembl"/>
        </authorList>
    </citation>
    <scope>IDENTIFICATION</scope>
</reference>
<dbReference type="InterPro" id="IPR041489">
    <property type="entry name" value="PDZ_6"/>
</dbReference>
<dbReference type="SUPFAM" id="SSF57184">
    <property type="entry name" value="Growth factor receptor domain"/>
    <property type="match status" value="1"/>
</dbReference>
<evidence type="ECO:0000256" key="1">
    <source>
        <dbReference type="ARBA" id="ARBA00010541"/>
    </source>
</evidence>
<dbReference type="AlphaFoldDB" id="A0A9J7Y228"/>
<dbReference type="PROSITE" id="PS51465">
    <property type="entry name" value="KAZAL_2"/>
    <property type="match status" value="1"/>
</dbReference>
<reference evidence="6" key="1">
    <citation type="submission" date="2025-08" db="UniProtKB">
        <authorList>
            <consortium name="Ensembl"/>
        </authorList>
    </citation>
    <scope>IDENTIFICATION</scope>
</reference>
<accession>A0A9J7Y228</accession>
<evidence type="ECO:0000259" key="4">
    <source>
        <dbReference type="PROSITE" id="PS50106"/>
    </source>
</evidence>
<dbReference type="GO" id="GO:0004252">
    <property type="term" value="F:serine-type endopeptidase activity"/>
    <property type="evidence" value="ECO:0007669"/>
    <property type="project" value="InterPro"/>
</dbReference>
<dbReference type="SUPFAM" id="SSF100895">
    <property type="entry name" value="Kazal-type serine protease inhibitors"/>
    <property type="match status" value="1"/>
</dbReference>
<dbReference type="GeneTree" id="ENSGT00940000160760"/>
<organism evidence="6 7">
    <name type="scientific">Cyprinus carpio carpio</name>
    <dbReference type="NCBI Taxonomy" id="630221"/>
    <lineage>
        <taxon>Eukaryota</taxon>
        <taxon>Metazoa</taxon>
        <taxon>Chordata</taxon>
        <taxon>Craniata</taxon>
        <taxon>Vertebrata</taxon>
        <taxon>Euteleostomi</taxon>
        <taxon>Actinopterygii</taxon>
        <taxon>Neopterygii</taxon>
        <taxon>Teleostei</taxon>
        <taxon>Ostariophysi</taxon>
        <taxon>Cypriniformes</taxon>
        <taxon>Cyprinidae</taxon>
        <taxon>Cyprininae</taxon>
        <taxon>Cyprinus</taxon>
    </lineage>
</organism>
<evidence type="ECO:0000259" key="5">
    <source>
        <dbReference type="PROSITE" id="PS51465"/>
    </source>
</evidence>
<dbReference type="InterPro" id="IPR001940">
    <property type="entry name" value="Peptidase_S1C"/>
</dbReference>
<feature type="domain" description="PDZ" evidence="4">
    <location>
        <begin position="335"/>
        <end position="390"/>
    </location>
</feature>
<evidence type="ECO:0000256" key="3">
    <source>
        <dbReference type="ARBA" id="ARBA00022801"/>
    </source>
</evidence>
<dbReference type="PANTHER" id="PTHR22939">
    <property type="entry name" value="SERINE PROTEASE FAMILY S1C HTRA-RELATED"/>
    <property type="match status" value="1"/>
</dbReference>
<keyword evidence="7" id="KW-1185">Reference proteome</keyword>
<feature type="domain" description="Kazal-like" evidence="5">
    <location>
        <begin position="63"/>
        <end position="125"/>
    </location>
</feature>
<dbReference type="Pfam" id="PF07648">
    <property type="entry name" value="Kazal_2"/>
    <property type="match status" value="1"/>
</dbReference>
<dbReference type="OMA" id="CESHEPV"/>
<dbReference type="SUPFAM" id="SSF50494">
    <property type="entry name" value="Trypsin-like serine proteases"/>
    <property type="match status" value="1"/>
</dbReference>
<dbReference type="InterPro" id="IPR036058">
    <property type="entry name" value="Kazal_dom_sf"/>
</dbReference>
<dbReference type="InterPro" id="IPR001478">
    <property type="entry name" value="PDZ"/>
</dbReference>
<dbReference type="Pfam" id="PF00089">
    <property type="entry name" value="Trypsin"/>
    <property type="match status" value="1"/>
</dbReference>
<dbReference type="SMART" id="SM00228">
    <property type="entry name" value="PDZ"/>
    <property type="match status" value="1"/>
</dbReference>
<dbReference type="InterPro" id="IPR036034">
    <property type="entry name" value="PDZ_sf"/>
</dbReference>
<evidence type="ECO:0000313" key="6">
    <source>
        <dbReference type="Ensembl" id="ENSCCRP00000114019.1"/>
    </source>
</evidence>
<name>A0A9J7Y228_CYPCA</name>
<dbReference type="InterPro" id="IPR001254">
    <property type="entry name" value="Trypsin_dom"/>
</dbReference>
<dbReference type="PROSITE" id="PS50106">
    <property type="entry name" value="PDZ"/>
    <property type="match status" value="1"/>
</dbReference>
<dbReference type="Ensembl" id="ENSCCRT00000132356.1">
    <property type="protein sequence ID" value="ENSCCRP00000114019.1"/>
    <property type="gene ID" value="ENSCCRG00000070501.1"/>
</dbReference>
<dbReference type="Gene3D" id="2.40.10.10">
    <property type="entry name" value="Trypsin-like serine proteases"/>
    <property type="match status" value="1"/>
</dbReference>
<dbReference type="CDD" id="cd00104">
    <property type="entry name" value="KAZAL_FS"/>
    <property type="match status" value="1"/>
</dbReference>
<dbReference type="PANTHER" id="PTHR22939:SF105">
    <property type="entry name" value="SERINE PROTEASE HTRA4"/>
    <property type="match status" value="1"/>
</dbReference>
<dbReference type="InterPro" id="IPR002350">
    <property type="entry name" value="Kazal_dom"/>
</dbReference>
<comment type="similarity">
    <text evidence="1">Belongs to the peptidase S1C family.</text>
</comment>
<evidence type="ECO:0000313" key="7">
    <source>
        <dbReference type="Proteomes" id="UP001108240"/>
    </source>
</evidence>
<dbReference type="Pfam" id="PF13365">
    <property type="entry name" value="Trypsin_2"/>
    <property type="match status" value="1"/>
</dbReference>
<sequence length="403" mass="44249">PLIALLKTPNYIQTQNMLSVHKELYTNYMPQCVCDLSRCSSALKSCYFGVVKDRCDCCTVFCGQGMTCEYRSGARGTCVCESHEPVCGSDGRTYPSVCRLKAENRRAEKSDIPAVIFIQTGSQNPSSMRYKFNFIADVVDKIAPAVVHLELLPFSSQDVPVSSGSGFIASEDGWIVTNAHVLTNKQHIKLELKNAMLYDATIKDVDQKLDIALIKIDSEVSKPRCPKPVTTGIISTTDRGGNELGLQNSVMEYIQTDAIINYANSGGPLVNLDGDVIGINTLKVTAGISFAIPSDRICQFLCECFNFQMCKIIFFFFSNMHSLQKESNFPDVSSGVYVYEVIPGTAAFSAGLVNQDVIISINGHPVHSTEDMSQAVQSNKVLSLVVRRANEKITLIMIPDEVD</sequence>
<protein>
    <submittedName>
        <fullName evidence="6">HtrA serine peptidase 4</fullName>
    </submittedName>
</protein>
<dbReference type="InterPro" id="IPR009030">
    <property type="entry name" value="Growth_fac_rcpt_cys_sf"/>
</dbReference>
<dbReference type="GO" id="GO:0043065">
    <property type="term" value="P:positive regulation of apoptotic process"/>
    <property type="evidence" value="ECO:0007669"/>
    <property type="project" value="TreeGrafter"/>
</dbReference>